<reference evidence="3 4" key="1">
    <citation type="journal article" date="2003" name="Nat. Genet.">
        <title>Comparative analysis of the genome sequences of Bordetella pertussis, Bordetella parapertussis and Bordetella bronchiseptica.</title>
        <authorList>
            <person name="Parkhill J."/>
            <person name="Sebaihia M."/>
            <person name="Preston A."/>
            <person name="Murphy L.D."/>
            <person name="Thomson N.R."/>
            <person name="Harris D.E."/>
            <person name="Holden M.T.G."/>
            <person name="Churcher C.M."/>
            <person name="Bentley S.D."/>
            <person name="Mungall K.L."/>
            <person name="Cerdeno-Tarraga A.-M."/>
            <person name="Temple L."/>
            <person name="James K.D."/>
            <person name="Harris B."/>
            <person name="Quail M.A."/>
            <person name="Achtman M."/>
            <person name="Atkin R."/>
            <person name="Baker S."/>
            <person name="Basham D."/>
            <person name="Bason N."/>
            <person name="Cherevach I."/>
            <person name="Chillingworth T."/>
            <person name="Collins M."/>
            <person name="Cronin A."/>
            <person name="Davis P."/>
            <person name="Doggett J."/>
            <person name="Feltwell T."/>
            <person name="Goble A."/>
            <person name="Hamlin N."/>
            <person name="Hauser H."/>
            <person name="Holroyd S."/>
            <person name="Jagels K."/>
            <person name="Leather S."/>
            <person name="Moule S."/>
            <person name="Norberczak H."/>
            <person name="O'Neil S."/>
            <person name="Ormond D."/>
            <person name="Price C."/>
            <person name="Rabbinowitsch E."/>
            <person name="Rutter S."/>
            <person name="Sanders M."/>
            <person name="Saunders D."/>
            <person name="Seeger K."/>
            <person name="Sharp S."/>
            <person name="Simmonds M."/>
            <person name="Skelton J."/>
            <person name="Squares R."/>
            <person name="Squares S."/>
            <person name="Stevens K."/>
            <person name="Unwin L."/>
            <person name="Whitehead S."/>
            <person name="Barrell B.G."/>
            <person name="Maskell D.J."/>
        </authorList>
    </citation>
    <scope>NUCLEOTIDE SEQUENCE [LARGE SCALE GENOMIC DNA]</scope>
    <source>
        <strain evidence="3 4">ATCC BAA-588 / NCTC 13252 / RB50</strain>
    </source>
</reference>
<dbReference type="RefSeq" id="WP_010926438.1">
    <property type="nucleotide sequence ID" value="NC_002927.3"/>
</dbReference>
<gene>
    <name evidence="3" type="ordered locus">BB2270</name>
</gene>
<evidence type="ECO:0000259" key="2">
    <source>
        <dbReference type="PROSITE" id="PS51208"/>
    </source>
</evidence>
<feature type="region of interest" description="Disordered" evidence="1">
    <location>
        <begin position="102"/>
        <end position="247"/>
    </location>
</feature>
<evidence type="ECO:0000256" key="1">
    <source>
        <dbReference type="SAM" id="MobiDB-lite"/>
    </source>
</evidence>
<dbReference type="PROSITE" id="PS51208">
    <property type="entry name" value="AUTOTRANSPORTER"/>
    <property type="match status" value="1"/>
</dbReference>
<accession>A0A0H3LLQ1</accession>
<dbReference type="HOGENOM" id="CLU_505951_0_0_4"/>
<dbReference type="SMART" id="SM00869">
    <property type="entry name" value="Autotransporter"/>
    <property type="match status" value="1"/>
</dbReference>
<dbReference type="SUPFAM" id="SSF103515">
    <property type="entry name" value="Autotransporter"/>
    <property type="match status" value="1"/>
</dbReference>
<dbReference type="GO" id="GO:0019867">
    <property type="term" value="C:outer membrane"/>
    <property type="evidence" value="ECO:0007669"/>
    <property type="project" value="InterPro"/>
</dbReference>
<organism evidence="3 4">
    <name type="scientific">Bordetella bronchiseptica (strain ATCC BAA-588 / NCTC 13252 / RB50)</name>
    <name type="common">Alcaligenes bronchisepticus</name>
    <dbReference type="NCBI Taxonomy" id="257310"/>
    <lineage>
        <taxon>Bacteria</taxon>
        <taxon>Pseudomonadati</taxon>
        <taxon>Pseudomonadota</taxon>
        <taxon>Betaproteobacteria</taxon>
        <taxon>Burkholderiales</taxon>
        <taxon>Alcaligenaceae</taxon>
        <taxon>Bordetella</taxon>
    </lineage>
</organism>
<dbReference type="Proteomes" id="UP000001027">
    <property type="component" value="Chromosome"/>
</dbReference>
<protein>
    <submittedName>
        <fullName evidence="3">Autotransporter</fullName>
    </submittedName>
</protein>
<dbReference type="AlphaFoldDB" id="A0A0H3LLQ1"/>
<dbReference type="InterPro" id="IPR003991">
    <property type="entry name" value="Pertactin_virulence_factor"/>
</dbReference>
<feature type="compositionally biased region" description="Pro residues" evidence="1">
    <location>
        <begin position="203"/>
        <end position="227"/>
    </location>
</feature>
<proteinExistence type="predicted"/>
<feature type="compositionally biased region" description="Basic and acidic residues" evidence="1">
    <location>
        <begin position="109"/>
        <end position="118"/>
    </location>
</feature>
<evidence type="ECO:0000313" key="4">
    <source>
        <dbReference type="Proteomes" id="UP000001027"/>
    </source>
</evidence>
<dbReference type="EMBL" id="BX640443">
    <property type="protein sequence ID" value="CAE32766.1"/>
    <property type="molecule type" value="Genomic_DNA"/>
</dbReference>
<evidence type="ECO:0000313" key="3">
    <source>
        <dbReference type="EMBL" id="CAE32766.1"/>
    </source>
</evidence>
<dbReference type="PRINTS" id="PR01484">
    <property type="entry name" value="PRTACTNFAMLY"/>
</dbReference>
<dbReference type="InterPro" id="IPR051551">
    <property type="entry name" value="Autotransporter_adhesion"/>
</dbReference>
<feature type="domain" description="Autotransporter" evidence="2">
    <location>
        <begin position="291"/>
        <end position="559"/>
    </location>
</feature>
<dbReference type="InterPro" id="IPR036709">
    <property type="entry name" value="Autotransporte_beta_dom_sf"/>
</dbReference>
<dbReference type="eggNOG" id="COG3468">
    <property type="taxonomic scope" value="Bacteria"/>
</dbReference>
<dbReference type="PANTHER" id="PTHR35037">
    <property type="entry name" value="C-TERMINAL REGION OF AIDA-LIKE PROTEIN"/>
    <property type="match status" value="1"/>
</dbReference>
<feature type="compositionally biased region" description="Basic and acidic residues" evidence="1">
    <location>
        <begin position="136"/>
        <end position="147"/>
    </location>
</feature>
<dbReference type="InterPro" id="IPR005546">
    <property type="entry name" value="Autotransporte_beta"/>
</dbReference>
<sequence>MDVTPLLPMPSDSSISCKSRSRSMALARRRLAWPGVCGALSLAAWLAPAQAQSAMAASGPQDAPAVSIPVLDGWPVDDESGWTTIDLSGDVDDGLNDIVLPPPGLDGHPIGEDGRPVDDENGWTTIDLDGTAIDDGWTHIDIPRPELDGAPVDSEDGRLPSPPEEAPQAGPDASKQRPEGLPAPDANPQPDAKPGAEMKPRPGVEPGPEAEPGPQGQPGPQPGPQPGARPQDEPHAQPLPPAGNPGAGIYMPRSGILTAPVLAVLGTASAPQGIWQAEMNALSKRMGELRLTPAAGGVWARSFAQRQRLDNQVVDRFTQTVGGIEIGADTALPAAEGRWHVGAVAGYSRARRKLAHSARGNSDSLHVGAYATYIGDGGFYLDGIVRVNRYEHDFKADGQRGARVTGKYRANGIGLSLETGRRFTWAGDWFVEPQVEVALFRSGGADYTASNGVRVDVASTKSLLGRAGLQVGRKLDLGNGKLVQPYAKLSWLQEFDGVGKVRTNDIGHDVKLRGGRAELDLGVAAALGRHSSLFASYEYSKGSRLTIPWSFHVGYRYAW</sequence>
<name>A0A0H3LLQ1_BORBR</name>
<dbReference type="InterPro" id="IPR006315">
    <property type="entry name" value="OM_autotransptr_brl_dom"/>
</dbReference>
<dbReference type="PANTHER" id="PTHR35037:SF7">
    <property type="entry name" value="AUTOTRANSPORTER"/>
    <property type="match status" value="1"/>
</dbReference>
<dbReference type="Gene3D" id="2.40.128.130">
    <property type="entry name" value="Autotransporter beta-domain"/>
    <property type="match status" value="1"/>
</dbReference>
<dbReference type="NCBIfam" id="TIGR01414">
    <property type="entry name" value="autotrans_barl"/>
    <property type="match status" value="1"/>
</dbReference>
<dbReference type="KEGG" id="bbr:BB2270"/>
<dbReference type="Pfam" id="PF03797">
    <property type="entry name" value="Autotransporter"/>
    <property type="match status" value="1"/>
</dbReference>